<accession>A0ABM7XFX3</accession>
<dbReference type="EMBL" id="AP025592">
    <property type="protein sequence ID" value="BDG10788.1"/>
    <property type="molecule type" value="Genomic_DNA"/>
</dbReference>
<keyword evidence="1" id="KW-0472">Membrane</keyword>
<dbReference type="RefSeq" id="WP_248343342.1">
    <property type="nucleotide sequence ID" value="NZ_AP025592.1"/>
</dbReference>
<evidence type="ECO:0008006" key="4">
    <source>
        <dbReference type="Google" id="ProtNLM"/>
    </source>
</evidence>
<sequence length="251" mass="25178">MSAECDRIRADAPGLAALLPDDPELVSATSHARGCPGCERALREAGRLQVLLAELEPEPLPAGALERVSREVRNARRRESWRRLGGSVGAVCISALIFVGFARTRAQSPADWALAAAMWALALVVALAASRKPLLATVIAVAASGTAAALSGGAGPLVPSIGLECVATELASAAVVVLAAWLVARGGATSPARSALVVAAAAGALAGDAALQVTCAAHAYTPHLLAFHVGGVLLAVAVASVVTRAPRTASA</sequence>
<feature type="transmembrane region" description="Helical" evidence="1">
    <location>
        <begin position="112"/>
        <end position="129"/>
    </location>
</feature>
<keyword evidence="3" id="KW-1185">Reference proteome</keyword>
<feature type="transmembrane region" description="Helical" evidence="1">
    <location>
        <begin position="196"/>
        <end position="219"/>
    </location>
</feature>
<reference evidence="3" key="1">
    <citation type="journal article" date="2022" name="Int. J. Syst. Evol. Microbiol.">
        <title>Anaeromyxobacter oryzae sp. nov., Anaeromyxobacter diazotrophicus sp. nov. and Anaeromyxobacter paludicola sp. nov., isolated from paddy soils.</title>
        <authorList>
            <person name="Itoh H."/>
            <person name="Xu Z."/>
            <person name="Mise K."/>
            <person name="Masuda Y."/>
            <person name="Ushijima N."/>
            <person name="Hayakawa C."/>
            <person name="Shiratori Y."/>
            <person name="Senoo K."/>
        </authorList>
    </citation>
    <scope>NUCLEOTIDE SEQUENCE [LARGE SCALE GENOMIC DNA]</scope>
    <source>
        <strain evidence="3">Red630</strain>
    </source>
</reference>
<keyword evidence="1" id="KW-0812">Transmembrane</keyword>
<feature type="transmembrane region" description="Helical" evidence="1">
    <location>
        <begin position="84"/>
        <end position="106"/>
    </location>
</feature>
<proteinExistence type="predicted"/>
<evidence type="ECO:0000313" key="2">
    <source>
        <dbReference type="EMBL" id="BDG10788.1"/>
    </source>
</evidence>
<evidence type="ECO:0000313" key="3">
    <source>
        <dbReference type="Proteomes" id="UP001162734"/>
    </source>
</evidence>
<protein>
    <recommendedName>
        <fullName evidence="4">Zinc-finger domain-containing protein</fullName>
    </recommendedName>
</protein>
<name>A0ABM7XFX3_9BACT</name>
<feature type="transmembrane region" description="Helical" evidence="1">
    <location>
        <begin position="134"/>
        <end position="155"/>
    </location>
</feature>
<feature type="transmembrane region" description="Helical" evidence="1">
    <location>
        <begin position="161"/>
        <end position="184"/>
    </location>
</feature>
<evidence type="ECO:0000256" key="1">
    <source>
        <dbReference type="SAM" id="Phobius"/>
    </source>
</evidence>
<gene>
    <name evidence="2" type="ORF">AMPC_39010</name>
</gene>
<organism evidence="2 3">
    <name type="scientific">Anaeromyxobacter paludicola</name>
    <dbReference type="NCBI Taxonomy" id="2918171"/>
    <lineage>
        <taxon>Bacteria</taxon>
        <taxon>Pseudomonadati</taxon>
        <taxon>Myxococcota</taxon>
        <taxon>Myxococcia</taxon>
        <taxon>Myxococcales</taxon>
        <taxon>Cystobacterineae</taxon>
        <taxon>Anaeromyxobacteraceae</taxon>
        <taxon>Anaeromyxobacter</taxon>
    </lineage>
</organism>
<feature type="transmembrane region" description="Helical" evidence="1">
    <location>
        <begin position="225"/>
        <end position="243"/>
    </location>
</feature>
<dbReference type="Proteomes" id="UP001162734">
    <property type="component" value="Chromosome"/>
</dbReference>
<keyword evidence="1" id="KW-1133">Transmembrane helix</keyword>